<organism evidence="8 9">
    <name type="scientific">Cocos nucifera</name>
    <name type="common">Coconut palm</name>
    <dbReference type="NCBI Taxonomy" id="13894"/>
    <lineage>
        <taxon>Eukaryota</taxon>
        <taxon>Viridiplantae</taxon>
        <taxon>Streptophyta</taxon>
        <taxon>Embryophyta</taxon>
        <taxon>Tracheophyta</taxon>
        <taxon>Spermatophyta</taxon>
        <taxon>Magnoliopsida</taxon>
        <taxon>Liliopsida</taxon>
        <taxon>Arecaceae</taxon>
        <taxon>Arecoideae</taxon>
        <taxon>Cocoseae</taxon>
        <taxon>Attaleinae</taxon>
        <taxon>Cocos</taxon>
    </lineage>
</organism>
<dbReference type="InterPro" id="IPR036938">
    <property type="entry name" value="PAP2/HPO_sf"/>
</dbReference>
<dbReference type="SMART" id="SM00014">
    <property type="entry name" value="acidPPc"/>
    <property type="match status" value="1"/>
</dbReference>
<dbReference type="Pfam" id="PF01569">
    <property type="entry name" value="PAP2"/>
    <property type="match status" value="1"/>
</dbReference>
<proteinExistence type="predicted"/>
<dbReference type="EMBL" id="CM017887">
    <property type="protein sequence ID" value="KAG1371583.1"/>
    <property type="molecule type" value="Genomic_DNA"/>
</dbReference>
<evidence type="ECO:0000256" key="5">
    <source>
        <dbReference type="ARBA" id="ARBA00023136"/>
    </source>
</evidence>
<evidence type="ECO:0000259" key="7">
    <source>
        <dbReference type="SMART" id="SM00014"/>
    </source>
</evidence>
<accession>A0A8K0NE24</accession>
<feature type="transmembrane region" description="Helical" evidence="6">
    <location>
        <begin position="105"/>
        <end position="124"/>
    </location>
</feature>
<evidence type="ECO:0000256" key="1">
    <source>
        <dbReference type="ARBA" id="ARBA00004141"/>
    </source>
</evidence>
<comment type="caution">
    <text evidence="8">The sequence shown here is derived from an EMBL/GenBank/DDBJ whole genome shotgun (WGS) entry which is preliminary data.</text>
</comment>
<evidence type="ECO:0000256" key="4">
    <source>
        <dbReference type="ARBA" id="ARBA00022989"/>
    </source>
</evidence>
<keyword evidence="2 6" id="KW-0812">Transmembrane</keyword>
<evidence type="ECO:0000256" key="2">
    <source>
        <dbReference type="ARBA" id="ARBA00022692"/>
    </source>
</evidence>
<dbReference type="Gene3D" id="1.20.144.10">
    <property type="entry name" value="Phosphatidic acid phosphatase type 2/haloperoxidase"/>
    <property type="match status" value="1"/>
</dbReference>
<comment type="subcellular location">
    <subcellularLocation>
        <location evidence="1">Membrane</location>
        <topology evidence="1">Multi-pass membrane protein</topology>
    </subcellularLocation>
</comment>
<dbReference type="GO" id="GO:0008610">
    <property type="term" value="P:lipid biosynthetic process"/>
    <property type="evidence" value="ECO:0007669"/>
    <property type="project" value="TreeGrafter"/>
</dbReference>
<dbReference type="PANTHER" id="PTHR11247:SF1">
    <property type="entry name" value="DOLICHYLDIPHOSPHATASE 1"/>
    <property type="match status" value="1"/>
</dbReference>
<dbReference type="CDD" id="cd03382">
    <property type="entry name" value="PAP2_dolichyldiphosphatase"/>
    <property type="match status" value="1"/>
</dbReference>
<dbReference type="GO" id="GO:0005789">
    <property type="term" value="C:endoplasmic reticulum membrane"/>
    <property type="evidence" value="ECO:0007669"/>
    <property type="project" value="TreeGrafter"/>
</dbReference>
<dbReference type="InterPro" id="IPR000326">
    <property type="entry name" value="PAP2/HPO"/>
</dbReference>
<evidence type="ECO:0000256" key="6">
    <source>
        <dbReference type="SAM" id="Phobius"/>
    </source>
</evidence>
<reference evidence="8" key="1">
    <citation type="journal article" date="2017" name="Gigascience">
        <title>The genome draft of coconut (Cocos nucifera).</title>
        <authorList>
            <person name="Xiao Y."/>
            <person name="Xu P."/>
            <person name="Fan H."/>
            <person name="Baudouin L."/>
            <person name="Xia W."/>
            <person name="Bocs S."/>
            <person name="Xu J."/>
            <person name="Li Q."/>
            <person name="Guo A."/>
            <person name="Zhou L."/>
            <person name="Li J."/>
            <person name="Wu Y."/>
            <person name="Ma Z."/>
            <person name="Armero A."/>
            <person name="Issali A.E."/>
            <person name="Liu N."/>
            <person name="Peng M."/>
            <person name="Yang Y."/>
        </authorList>
    </citation>
    <scope>NUCLEOTIDE SEQUENCE</scope>
    <source>
        <tissue evidence="8">Spear leaf of Hainan Tall coconut</tissue>
    </source>
</reference>
<feature type="transmembrane region" description="Helical" evidence="6">
    <location>
        <begin position="131"/>
        <end position="153"/>
    </location>
</feature>
<keyword evidence="3" id="KW-0378">Hydrolase</keyword>
<dbReference type="GO" id="GO:0047874">
    <property type="term" value="F:dolichyldiphosphatase activity"/>
    <property type="evidence" value="ECO:0007669"/>
    <property type="project" value="TreeGrafter"/>
</dbReference>
<gene>
    <name evidence="8" type="ORF">COCNU_16G006770</name>
</gene>
<dbReference type="AlphaFoldDB" id="A0A8K0NE24"/>
<sequence length="226" mass="25221">MANPSSPPPALKAVTLTHVRYRRGNPLGHFLAWVSLIPVFISLGGFVTHFLFRRELQGLCFALGLLVSQVLSELIKNSVRQSRPATCAALEMCDSHGWPSSHSQYMFFFATYVTLLGYKGLVGVTSSRSRLFFAVLPWPPAVLTLYSRVYLGYHTVTQVFAGATLGLVLGVGWFWIVNGMLVEYFPAIEESAIGRFLYIKDTSHIPDVLQFEYDNARAARKKLAQD</sequence>
<feature type="transmembrane region" description="Helical" evidence="6">
    <location>
        <begin position="30"/>
        <end position="52"/>
    </location>
</feature>
<dbReference type="SUPFAM" id="SSF48317">
    <property type="entry name" value="Acid phosphatase/Vanadium-dependent haloperoxidase"/>
    <property type="match status" value="1"/>
</dbReference>
<keyword evidence="5 6" id="KW-0472">Membrane</keyword>
<name>A0A8K0NE24_COCNU</name>
<keyword evidence="4 6" id="KW-1133">Transmembrane helix</keyword>
<dbReference type="GO" id="GO:0006487">
    <property type="term" value="P:protein N-linked glycosylation"/>
    <property type="evidence" value="ECO:0007669"/>
    <property type="project" value="TreeGrafter"/>
</dbReference>
<dbReference type="InterPro" id="IPR039667">
    <property type="entry name" value="Dolichyldiphosphatase_PAP2"/>
</dbReference>
<evidence type="ECO:0000313" key="8">
    <source>
        <dbReference type="EMBL" id="KAG1371583.1"/>
    </source>
</evidence>
<keyword evidence="9" id="KW-1185">Reference proteome</keyword>
<protein>
    <submittedName>
        <fullName evidence="8">Lipid phosphate phosphatase gamma</fullName>
    </submittedName>
</protein>
<reference evidence="8" key="2">
    <citation type="submission" date="2019-07" db="EMBL/GenBank/DDBJ databases">
        <authorList>
            <person name="Yang Y."/>
            <person name="Bocs S."/>
            <person name="Baudouin L."/>
        </authorList>
    </citation>
    <scope>NUCLEOTIDE SEQUENCE</scope>
    <source>
        <tissue evidence="8">Spear leaf of Hainan Tall coconut</tissue>
    </source>
</reference>
<dbReference type="PANTHER" id="PTHR11247">
    <property type="entry name" value="PALMITOYL-PROTEIN THIOESTERASE/DOLICHYLDIPHOSPHATASE 1"/>
    <property type="match status" value="1"/>
</dbReference>
<dbReference type="Proteomes" id="UP000797356">
    <property type="component" value="Chromosome 16"/>
</dbReference>
<evidence type="ECO:0000256" key="3">
    <source>
        <dbReference type="ARBA" id="ARBA00022801"/>
    </source>
</evidence>
<feature type="domain" description="Phosphatidic acid phosphatase type 2/haloperoxidase" evidence="7">
    <location>
        <begin position="56"/>
        <end position="174"/>
    </location>
</feature>
<feature type="transmembrane region" description="Helical" evidence="6">
    <location>
        <begin position="159"/>
        <end position="177"/>
    </location>
</feature>
<evidence type="ECO:0000313" key="9">
    <source>
        <dbReference type="Proteomes" id="UP000797356"/>
    </source>
</evidence>
<dbReference type="OrthoDB" id="302705at2759"/>